<sequence length="373" mass="41904">MKKTKNKKRYTGKRSFLIWLIFLITSVLLYFITDSDFPGFLIVLLLIYLAAGVLMTAVTGKKISVKFGGDGSGGKNQTGHLILTIKNDSVLPVFLCRAEILTENVLTGTDQVTDLKFSVMPKGKKIISFHCGDGYCGCLHIDIQRMAVSDPLMLFEKKRSITGSWEYYVQPSMGGMDLSKEELSQYDMESYRYSSDKKGDDPSETFDVRSYLPGDSIKSIHWKLSGKMDDIVIREPGLPVENSLMILLDKRKIDVSDPDPEQIDKTTELFLNLSFAAVSQGIGHTVGWFNYAKDCFESRKISTTEDVFRMLPGLLKSPCQVDEITLADRFMAADLEKNYASYLYVTAGGTDAESEVERLSYYGKVTVYRPQNI</sequence>
<dbReference type="EMBL" id="JAOQJQ010000003">
    <property type="protein sequence ID" value="MCU6762623.1"/>
    <property type="molecule type" value="Genomic_DNA"/>
</dbReference>
<gene>
    <name evidence="2" type="ORF">OCV88_09775</name>
</gene>
<comment type="caution">
    <text evidence="2">The sequence shown here is derived from an EMBL/GenBank/DDBJ whole genome shotgun (WGS) entry which is preliminary data.</text>
</comment>
<keyword evidence="3" id="KW-1185">Reference proteome</keyword>
<name>A0ABT2TK78_9FIRM</name>
<organism evidence="2 3">
    <name type="scientific">Brotonthovivens ammoniilytica</name>
    <dbReference type="NCBI Taxonomy" id="2981725"/>
    <lineage>
        <taxon>Bacteria</taxon>
        <taxon>Bacillati</taxon>
        <taxon>Bacillota</taxon>
        <taxon>Clostridia</taxon>
        <taxon>Lachnospirales</taxon>
        <taxon>Lachnospiraceae</taxon>
        <taxon>Brotonthovivens</taxon>
    </lineage>
</organism>
<feature type="transmembrane region" description="Helical" evidence="1">
    <location>
        <begin position="16"/>
        <end position="33"/>
    </location>
</feature>
<dbReference type="PANTHER" id="PTHR34351">
    <property type="entry name" value="SLR1927 PROTEIN-RELATED"/>
    <property type="match status" value="1"/>
</dbReference>
<keyword evidence="1" id="KW-1133">Transmembrane helix</keyword>
<keyword evidence="1" id="KW-0812">Transmembrane</keyword>
<dbReference type="PANTHER" id="PTHR34351:SF1">
    <property type="entry name" value="SLR1927 PROTEIN"/>
    <property type="match status" value="1"/>
</dbReference>
<evidence type="ECO:0000313" key="3">
    <source>
        <dbReference type="Proteomes" id="UP001652442"/>
    </source>
</evidence>
<feature type="transmembrane region" description="Helical" evidence="1">
    <location>
        <begin position="39"/>
        <end position="58"/>
    </location>
</feature>
<evidence type="ECO:0000256" key="1">
    <source>
        <dbReference type="SAM" id="Phobius"/>
    </source>
</evidence>
<protein>
    <submittedName>
        <fullName evidence="2">DUF58 domain-containing protein</fullName>
    </submittedName>
</protein>
<keyword evidence="1" id="KW-0472">Membrane</keyword>
<evidence type="ECO:0000313" key="2">
    <source>
        <dbReference type="EMBL" id="MCU6762623.1"/>
    </source>
</evidence>
<proteinExistence type="predicted"/>
<reference evidence="2 3" key="1">
    <citation type="journal article" date="2021" name="ISME Commun">
        <title>Automated analysis of genomic sequences facilitates high-throughput and comprehensive description of bacteria.</title>
        <authorList>
            <person name="Hitch T.C.A."/>
        </authorList>
    </citation>
    <scope>NUCLEOTIDE SEQUENCE [LARGE SCALE GENOMIC DNA]</scope>
    <source>
        <strain evidence="2 3">Sanger_109</strain>
    </source>
</reference>
<dbReference type="RefSeq" id="WP_158425321.1">
    <property type="nucleotide sequence ID" value="NZ_JAOQJQ010000003.1"/>
</dbReference>
<accession>A0ABT2TK78</accession>
<dbReference type="Proteomes" id="UP001652442">
    <property type="component" value="Unassembled WGS sequence"/>
</dbReference>